<dbReference type="InterPro" id="IPR029063">
    <property type="entry name" value="SAM-dependent_MTases_sf"/>
</dbReference>
<sequence length="235" mass="25906">MASPTEAKYSALTFNSPLSQLHADELINHLDLTKNTSVVDLGCGWGELLIQTSLKTGAKCTGVDTDESCLQRGGQIADSRGANVTFLNQSADQWHEQTDRAICIGSSHAFGGATAMFSSLAKVVPTGRVLVGDMCWERPPTQAALDIFGDEVHMLVDLVKMARDAGWKVLHLTTSDQREWDDFESGHRAGLRKWLIENPGAEEAKEVEEQQNGREMDYLMHYRGVLGFAWLVLAR</sequence>
<organism evidence="2 3">
    <name type="scientific">Pochonia chlamydosporia 170</name>
    <dbReference type="NCBI Taxonomy" id="1380566"/>
    <lineage>
        <taxon>Eukaryota</taxon>
        <taxon>Fungi</taxon>
        <taxon>Dikarya</taxon>
        <taxon>Ascomycota</taxon>
        <taxon>Pezizomycotina</taxon>
        <taxon>Sordariomycetes</taxon>
        <taxon>Hypocreomycetidae</taxon>
        <taxon>Hypocreales</taxon>
        <taxon>Clavicipitaceae</taxon>
        <taxon>Pochonia</taxon>
    </lineage>
</organism>
<feature type="domain" description="Methyltransferase" evidence="1">
    <location>
        <begin position="38"/>
        <end position="124"/>
    </location>
</feature>
<name>A0A179FC19_METCM</name>
<evidence type="ECO:0000313" key="2">
    <source>
        <dbReference type="EMBL" id="OAQ62907.1"/>
    </source>
</evidence>
<dbReference type="OrthoDB" id="8300214at2759"/>
<dbReference type="AlphaFoldDB" id="A0A179FC19"/>
<dbReference type="Pfam" id="PF13649">
    <property type="entry name" value="Methyltransf_25"/>
    <property type="match status" value="1"/>
</dbReference>
<dbReference type="GO" id="GO:0008168">
    <property type="term" value="F:methyltransferase activity"/>
    <property type="evidence" value="ECO:0007669"/>
    <property type="project" value="UniProtKB-KW"/>
</dbReference>
<dbReference type="RefSeq" id="XP_018140487.1">
    <property type="nucleotide sequence ID" value="XM_018287471.1"/>
</dbReference>
<dbReference type="Proteomes" id="UP000078397">
    <property type="component" value="Unassembled WGS sequence"/>
</dbReference>
<keyword evidence="2" id="KW-0489">Methyltransferase</keyword>
<dbReference type="InterPro" id="IPR041698">
    <property type="entry name" value="Methyltransf_25"/>
</dbReference>
<dbReference type="GeneID" id="28851465"/>
<keyword evidence="3" id="KW-1185">Reference proteome</keyword>
<evidence type="ECO:0000259" key="1">
    <source>
        <dbReference type="Pfam" id="PF13649"/>
    </source>
</evidence>
<dbReference type="CDD" id="cd02440">
    <property type="entry name" value="AdoMet_MTases"/>
    <property type="match status" value="1"/>
</dbReference>
<comment type="caution">
    <text evidence="2">The sequence shown here is derived from an EMBL/GenBank/DDBJ whole genome shotgun (WGS) entry which is preliminary data.</text>
</comment>
<reference evidence="2 3" key="1">
    <citation type="journal article" date="2016" name="PLoS Pathog.">
        <title>Biosynthesis of antibiotic leucinostatins in bio-control fungus Purpureocillium lilacinum and their inhibition on phytophthora revealed by genome mining.</title>
        <authorList>
            <person name="Wang G."/>
            <person name="Liu Z."/>
            <person name="Lin R."/>
            <person name="Li E."/>
            <person name="Mao Z."/>
            <person name="Ling J."/>
            <person name="Yang Y."/>
            <person name="Yin W.B."/>
            <person name="Xie B."/>
        </authorList>
    </citation>
    <scope>NUCLEOTIDE SEQUENCE [LARGE SCALE GENOMIC DNA]</scope>
    <source>
        <strain evidence="2">170</strain>
    </source>
</reference>
<dbReference type="GO" id="GO:0032259">
    <property type="term" value="P:methylation"/>
    <property type="evidence" value="ECO:0007669"/>
    <property type="project" value="UniProtKB-KW"/>
</dbReference>
<proteinExistence type="predicted"/>
<keyword evidence="2" id="KW-0808">Transferase</keyword>
<accession>A0A179FC19</accession>
<protein>
    <submittedName>
        <fullName evidence="2">SAM-dependent methyltransferase</fullName>
    </submittedName>
</protein>
<dbReference type="EMBL" id="LSBJ02000006">
    <property type="protein sequence ID" value="OAQ62907.1"/>
    <property type="molecule type" value="Genomic_DNA"/>
</dbReference>
<gene>
    <name evidence="2" type="ORF">VFPPC_08829</name>
</gene>
<dbReference type="SUPFAM" id="SSF53335">
    <property type="entry name" value="S-adenosyl-L-methionine-dependent methyltransferases"/>
    <property type="match status" value="1"/>
</dbReference>
<evidence type="ECO:0000313" key="3">
    <source>
        <dbReference type="Proteomes" id="UP000078397"/>
    </source>
</evidence>
<dbReference type="Gene3D" id="3.40.50.150">
    <property type="entry name" value="Vaccinia Virus protein VP39"/>
    <property type="match status" value="1"/>
</dbReference>
<dbReference type="KEGG" id="pchm:VFPPC_08829"/>